<dbReference type="PANTHER" id="PTHR19969">
    <property type="entry name" value="SH2-SH3 ADAPTOR PROTEIN-RELATED"/>
    <property type="match status" value="1"/>
</dbReference>
<dbReference type="GO" id="GO:0005737">
    <property type="term" value="C:cytoplasm"/>
    <property type="evidence" value="ECO:0000318"/>
    <property type="project" value="GO_Central"/>
</dbReference>
<dbReference type="Gene3D" id="3.30.505.10">
    <property type="entry name" value="SH2 domain"/>
    <property type="match status" value="1"/>
</dbReference>
<sequence length="263" mass="28183">MDDMKPLGEAIMVQGLYMNVGDEEGPAAATNNVMVEGAYMTVAQGNAVSVEGAYLTVLNKSEPINSEEGYLTVSQGAGSKNKGGQVNMNYNATVARQDDDPVVSESMYDPRTMQGLGPEDEDDVEDPASIQTESMYDPRTMAGIEESSPMPPSRPSLTPQTAPAPTAPETATYMHGMQSRSEAEARLANNPPGTFLVRETKAVDGFVVSVATSPRTFAHVKVTRRAGSLATTDRVFDDLPELIAFYKQHSIHSGIPLTFACAR</sequence>
<evidence type="ECO:0000256" key="3">
    <source>
        <dbReference type="SAM" id="MobiDB-lite"/>
    </source>
</evidence>
<gene>
    <name evidence="5" type="ORF">MONBRDRAFT_28474</name>
</gene>
<evidence type="ECO:0000256" key="1">
    <source>
        <dbReference type="ARBA" id="ARBA00022999"/>
    </source>
</evidence>
<dbReference type="InterPro" id="IPR036860">
    <property type="entry name" value="SH2_dom_sf"/>
</dbReference>
<evidence type="ECO:0000313" key="5">
    <source>
        <dbReference type="EMBL" id="EDQ86302.1"/>
    </source>
</evidence>
<evidence type="ECO:0000313" key="6">
    <source>
        <dbReference type="Proteomes" id="UP000001357"/>
    </source>
</evidence>
<dbReference type="Proteomes" id="UP000001357">
    <property type="component" value="Unassembled WGS sequence"/>
</dbReference>
<keyword evidence="1 2" id="KW-0727">SH2 domain</keyword>
<dbReference type="Pfam" id="PF00017">
    <property type="entry name" value="SH2"/>
    <property type="match status" value="1"/>
</dbReference>
<dbReference type="CDD" id="cd00173">
    <property type="entry name" value="SH2"/>
    <property type="match status" value="1"/>
</dbReference>
<reference evidence="5 6" key="1">
    <citation type="journal article" date="2008" name="Nature">
        <title>The genome of the choanoflagellate Monosiga brevicollis and the origin of metazoans.</title>
        <authorList>
            <consortium name="JGI Sequencing"/>
            <person name="King N."/>
            <person name="Westbrook M.J."/>
            <person name="Young S.L."/>
            <person name="Kuo A."/>
            <person name="Abedin M."/>
            <person name="Chapman J."/>
            <person name="Fairclough S."/>
            <person name="Hellsten U."/>
            <person name="Isogai Y."/>
            <person name="Letunic I."/>
            <person name="Marr M."/>
            <person name="Pincus D."/>
            <person name="Putnam N."/>
            <person name="Rokas A."/>
            <person name="Wright K.J."/>
            <person name="Zuzow R."/>
            <person name="Dirks W."/>
            <person name="Good M."/>
            <person name="Goodstein D."/>
            <person name="Lemons D."/>
            <person name="Li W."/>
            <person name="Lyons J.B."/>
            <person name="Morris A."/>
            <person name="Nichols S."/>
            <person name="Richter D.J."/>
            <person name="Salamov A."/>
            <person name="Bork P."/>
            <person name="Lim W.A."/>
            <person name="Manning G."/>
            <person name="Miller W.T."/>
            <person name="McGinnis W."/>
            <person name="Shapiro H."/>
            <person name="Tjian R."/>
            <person name="Grigoriev I.V."/>
            <person name="Rokhsar D."/>
        </authorList>
    </citation>
    <scope>NUCLEOTIDE SEQUENCE [LARGE SCALE GENOMIC DNA]</scope>
    <source>
        <strain evidence="6">MX1 / ATCC 50154</strain>
    </source>
</reference>
<dbReference type="GO" id="GO:0035591">
    <property type="term" value="F:signaling adaptor activity"/>
    <property type="evidence" value="ECO:0000318"/>
    <property type="project" value="GO_Central"/>
</dbReference>
<dbReference type="PANTHER" id="PTHR19969:SF5">
    <property type="entry name" value="CRK-LIKE PROTEIN"/>
    <property type="match status" value="1"/>
</dbReference>
<dbReference type="AlphaFoldDB" id="A9V8A0"/>
<protein>
    <recommendedName>
        <fullName evidence="4">SH2 domain-containing protein</fullName>
    </recommendedName>
</protein>
<dbReference type="SMART" id="SM00252">
    <property type="entry name" value="SH2"/>
    <property type="match status" value="1"/>
</dbReference>
<keyword evidence="6" id="KW-1185">Reference proteome</keyword>
<evidence type="ECO:0000256" key="2">
    <source>
        <dbReference type="PROSITE-ProRule" id="PRU00191"/>
    </source>
</evidence>
<dbReference type="GO" id="GO:0016477">
    <property type="term" value="P:cell migration"/>
    <property type="evidence" value="ECO:0000318"/>
    <property type="project" value="GO_Central"/>
</dbReference>
<dbReference type="GO" id="GO:0030971">
    <property type="term" value="F:receptor tyrosine kinase binding"/>
    <property type="evidence" value="ECO:0000318"/>
    <property type="project" value="GO_Central"/>
</dbReference>
<dbReference type="GeneID" id="5894134"/>
<dbReference type="SUPFAM" id="SSF55550">
    <property type="entry name" value="SH2 domain"/>
    <property type="match status" value="1"/>
</dbReference>
<dbReference type="InterPro" id="IPR051184">
    <property type="entry name" value="Tyrosine-phos_adapter"/>
</dbReference>
<dbReference type="KEGG" id="mbr:MONBRDRAFT_28474"/>
<dbReference type="EMBL" id="CH991567">
    <property type="protein sequence ID" value="EDQ86302.1"/>
    <property type="molecule type" value="Genomic_DNA"/>
</dbReference>
<proteinExistence type="predicted"/>
<dbReference type="PROSITE" id="PS50001">
    <property type="entry name" value="SH2"/>
    <property type="match status" value="1"/>
</dbReference>
<dbReference type="RefSeq" id="XP_001748972.1">
    <property type="nucleotide sequence ID" value="XM_001748920.1"/>
</dbReference>
<dbReference type="InterPro" id="IPR000980">
    <property type="entry name" value="SH2"/>
</dbReference>
<feature type="region of interest" description="Disordered" evidence="3">
    <location>
        <begin position="142"/>
        <end position="169"/>
    </location>
</feature>
<feature type="domain" description="SH2" evidence="4">
    <location>
        <begin position="173"/>
        <end position="261"/>
    </location>
</feature>
<dbReference type="InParanoid" id="A9V8A0"/>
<dbReference type="GO" id="GO:0007167">
    <property type="term" value="P:enzyme-linked receptor protein signaling pathway"/>
    <property type="evidence" value="ECO:0000318"/>
    <property type="project" value="GO_Central"/>
</dbReference>
<evidence type="ECO:0000259" key="4">
    <source>
        <dbReference type="PROSITE" id="PS50001"/>
    </source>
</evidence>
<name>A9V8A0_MONBE</name>
<feature type="compositionally biased region" description="Low complexity" evidence="3">
    <location>
        <begin position="155"/>
        <end position="169"/>
    </location>
</feature>
<accession>A9V8A0</accession>
<organism evidence="5 6">
    <name type="scientific">Monosiga brevicollis</name>
    <name type="common">Choanoflagellate</name>
    <dbReference type="NCBI Taxonomy" id="81824"/>
    <lineage>
        <taxon>Eukaryota</taxon>
        <taxon>Choanoflagellata</taxon>
        <taxon>Craspedida</taxon>
        <taxon>Salpingoecidae</taxon>
        <taxon>Monosiga</taxon>
    </lineage>
</organism>
<dbReference type="PRINTS" id="PR00401">
    <property type="entry name" value="SH2DOMAIN"/>
</dbReference>